<evidence type="ECO:0000256" key="11">
    <source>
        <dbReference type="ARBA" id="ARBA00023204"/>
    </source>
</evidence>
<dbReference type="SMART" id="SM00986">
    <property type="entry name" value="UDG"/>
    <property type="match status" value="1"/>
</dbReference>
<keyword evidence="7" id="KW-0227">DNA damage</keyword>
<name>A0A0G0VRG6_UNCKA</name>
<evidence type="ECO:0000256" key="7">
    <source>
        <dbReference type="ARBA" id="ARBA00022763"/>
    </source>
</evidence>
<dbReference type="GO" id="GO:0004844">
    <property type="term" value="F:uracil DNA N-glycosylase activity"/>
    <property type="evidence" value="ECO:0007669"/>
    <property type="project" value="UniProtKB-EC"/>
</dbReference>
<dbReference type="PATRIC" id="fig|1619123.3.peg.219"/>
<evidence type="ECO:0000313" key="14">
    <source>
        <dbReference type="Proteomes" id="UP000033947"/>
    </source>
</evidence>
<dbReference type="PANTHER" id="PTHR33693">
    <property type="entry name" value="TYPE-5 URACIL-DNA GLYCOSYLASE"/>
    <property type="match status" value="1"/>
</dbReference>
<dbReference type="GO" id="GO:0051539">
    <property type="term" value="F:4 iron, 4 sulfur cluster binding"/>
    <property type="evidence" value="ECO:0007669"/>
    <property type="project" value="UniProtKB-KW"/>
</dbReference>
<sequence length="209" mass="23500">MNKEEMMENVNLAVKVCKKCRLHSGALNAVPGEGNTSSEIVFIGEAPGRTEDETGRPFVGRAGKLLEQSLSDIGLSRKDVWIGNIVKHRPPENRDPLPDEITACEKFLAYQLRIISPVLVVTLGRFAMNYFYPEGRITHDRGTLLRTKNFNVYPVYHPAAALRNPEMMRGFVEDFKRIPQILDLIKKGDKNIPVQTDQQIDDGQLVLGL</sequence>
<evidence type="ECO:0000259" key="12">
    <source>
        <dbReference type="SMART" id="SM00986"/>
    </source>
</evidence>
<dbReference type="NCBIfam" id="TIGR00758">
    <property type="entry name" value="UDG_fam4"/>
    <property type="match status" value="1"/>
</dbReference>
<keyword evidence="11" id="KW-0234">DNA repair</keyword>
<dbReference type="CDD" id="cd10030">
    <property type="entry name" value="UDG-F4_TTUDGA_SPO1dp_like"/>
    <property type="match status" value="1"/>
</dbReference>
<protein>
    <recommendedName>
        <fullName evidence="4">Type-4 uracil-DNA glycosylase</fullName>
        <ecNumber evidence="3">3.2.2.27</ecNumber>
    </recommendedName>
</protein>
<evidence type="ECO:0000256" key="8">
    <source>
        <dbReference type="ARBA" id="ARBA00022801"/>
    </source>
</evidence>
<dbReference type="InterPro" id="IPR051536">
    <property type="entry name" value="UDG_Type-4/5"/>
</dbReference>
<dbReference type="SUPFAM" id="SSF52141">
    <property type="entry name" value="Uracil-DNA glycosylase-like"/>
    <property type="match status" value="1"/>
</dbReference>
<keyword evidence="9" id="KW-0408">Iron</keyword>
<evidence type="ECO:0000256" key="9">
    <source>
        <dbReference type="ARBA" id="ARBA00023004"/>
    </source>
</evidence>
<comment type="caution">
    <text evidence="13">The sequence shown here is derived from an EMBL/GenBank/DDBJ whole genome shotgun (WGS) entry which is preliminary data.</text>
</comment>
<dbReference type="InterPro" id="IPR005273">
    <property type="entry name" value="Ura-DNA_glyco_family4"/>
</dbReference>
<dbReference type="InterPro" id="IPR005122">
    <property type="entry name" value="Uracil-DNA_glycosylase-like"/>
</dbReference>
<evidence type="ECO:0000256" key="10">
    <source>
        <dbReference type="ARBA" id="ARBA00023014"/>
    </source>
</evidence>
<dbReference type="SMART" id="SM00987">
    <property type="entry name" value="UreE_C"/>
    <property type="match status" value="1"/>
</dbReference>
<evidence type="ECO:0000256" key="4">
    <source>
        <dbReference type="ARBA" id="ARBA00019403"/>
    </source>
</evidence>
<keyword evidence="6" id="KW-0479">Metal-binding</keyword>
<dbReference type="AlphaFoldDB" id="A0A0G0VRG6"/>
<reference evidence="13 14" key="1">
    <citation type="journal article" date="2015" name="Nature">
        <title>rRNA introns, odd ribosomes, and small enigmatic genomes across a large radiation of phyla.</title>
        <authorList>
            <person name="Brown C.T."/>
            <person name="Hug L.A."/>
            <person name="Thomas B.C."/>
            <person name="Sharon I."/>
            <person name="Castelle C.J."/>
            <person name="Singh A."/>
            <person name="Wilkins M.J."/>
            <person name="Williams K.H."/>
            <person name="Banfield J.F."/>
        </authorList>
    </citation>
    <scope>NUCLEOTIDE SEQUENCE [LARGE SCALE GENOMIC DNA]</scope>
</reference>
<dbReference type="InterPro" id="IPR036895">
    <property type="entry name" value="Uracil-DNA_glycosylase-like_sf"/>
</dbReference>
<evidence type="ECO:0000256" key="6">
    <source>
        <dbReference type="ARBA" id="ARBA00022723"/>
    </source>
</evidence>
<dbReference type="Gene3D" id="3.40.470.10">
    <property type="entry name" value="Uracil-DNA glycosylase-like domain"/>
    <property type="match status" value="1"/>
</dbReference>
<evidence type="ECO:0000256" key="1">
    <source>
        <dbReference type="ARBA" id="ARBA00001400"/>
    </source>
</evidence>
<dbReference type="GO" id="GO:0006281">
    <property type="term" value="P:DNA repair"/>
    <property type="evidence" value="ECO:0007669"/>
    <property type="project" value="UniProtKB-KW"/>
</dbReference>
<dbReference type="EMBL" id="LCBB01000002">
    <property type="protein sequence ID" value="KKS03495.1"/>
    <property type="molecule type" value="Genomic_DNA"/>
</dbReference>
<organism evidence="13 14">
    <name type="scientific">candidate division WWE3 bacterium GW2011_GWC2_41_23</name>
    <dbReference type="NCBI Taxonomy" id="1619123"/>
    <lineage>
        <taxon>Bacteria</taxon>
        <taxon>Katanobacteria</taxon>
    </lineage>
</organism>
<dbReference type="Proteomes" id="UP000033947">
    <property type="component" value="Unassembled WGS sequence"/>
</dbReference>
<evidence type="ECO:0000313" key="13">
    <source>
        <dbReference type="EMBL" id="KKS03495.1"/>
    </source>
</evidence>
<keyword evidence="5" id="KW-0004">4Fe-4S</keyword>
<dbReference type="PANTHER" id="PTHR33693:SF1">
    <property type="entry name" value="TYPE-4 URACIL-DNA GLYCOSYLASE"/>
    <property type="match status" value="1"/>
</dbReference>
<evidence type="ECO:0000256" key="5">
    <source>
        <dbReference type="ARBA" id="ARBA00022485"/>
    </source>
</evidence>
<gene>
    <name evidence="13" type="ORF">UU55_C0002G0100</name>
</gene>
<evidence type="ECO:0000256" key="2">
    <source>
        <dbReference type="ARBA" id="ARBA00006521"/>
    </source>
</evidence>
<keyword evidence="8" id="KW-0378">Hydrolase</keyword>
<dbReference type="GO" id="GO:0046872">
    <property type="term" value="F:metal ion binding"/>
    <property type="evidence" value="ECO:0007669"/>
    <property type="project" value="UniProtKB-KW"/>
</dbReference>
<evidence type="ECO:0000256" key="3">
    <source>
        <dbReference type="ARBA" id="ARBA00012030"/>
    </source>
</evidence>
<proteinExistence type="inferred from homology"/>
<dbReference type="Pfam" id="PF03167">
    <property type="entry name" value="UDG"/>
    <property type="match status" value="1"/>
</dbReference>
<dbReference type="EC" id="3.2.2.27" evidence="3"/>
<comment type="catalytic activity">
    <reaction evidence="1">
        <text>Hydrolyzes single-stranded DNA or mismatched double-stranded DNA and polynucleotides, releasing free uracil.</text>
        <dbReference type="EC" id="3.2.2.27"/>
    </reaction>
</comment>
<accession>A0A0G0VRG6</accession>
<feature type="domain" description="Uracil-DNA glycosylase-like" evidence="12">
    <location>
        <begin position="31"/>
        <end position="176"/>
    </location>
</feature>
<comment type="similarity">
    <text evidence="2">Belongs to the uracil-DNA glycosylase (UDG) superfamily. Type 4 (UDGa) family.</text>
</comment>
<keyword evidence="10" id="KW-0411">Iron-sulfur</keyword>